<dbReference type="Proteomes" id="UP000050509">
    <property type="component" value="Unassembled WGS sequence"/>
</dbReference>
<keyword evidence="2" id="KW-1185">Reference proteome</keyword>
<comment type="caution">
    <text evidence="1">The sequence shown here is derived from an EMBL/GenBank/DDBJ whole genome shotgun (WGS) entry which is preliminary data.</text>
</comment>
<organism evidence="1 2">
    <name type="scientific">Kouleothrix aurantiaca</name>
    <dbReference type="NCBI Taxonomy" id="186479"/>
    <lineage>
        <taxon>Bacteria</taxon>
        <taxon>Bacillati</taxon>
        <taxon>Chloroflexota</taxon>
        <taxon>Chloroflexia</taxon>
        <taxon>Chloroflexales</taxon>
        <taxon>Roseiflexineae</taxon>
        <taxon>Roseiflexaceae</taxon>
        <taxon>Kouleothrix</taxon>
    </lineage>
</organism>
<evidence type="ECO:0000313" key="2">
    <source>
        <dbReference type="Proteomes" id="UP000050509"/>
    </source>
</evidence>
<reference evidence="1 2" key="1">
    <citation type="submission" date="2015-09" db="EMBL/GenBank/DDBJ databases">
        <title>Draft genome sequence of Kouleothrix aurantiaca JCM 19913.</title>
        <authorList>
            <person name="Hemp J."/>
        </authorList>
    </citation>
    <scope>NUCLEOTIDE SEQUENCE [LARGE SCALE GENOMIC DNA]</scope>
    <source>
        <strain evidence="1 2">COM-B</strain>
    </source>
</reference>
<gene>
    <name evidence="1" type="ORF">SE17_25995</name>
</gene>
<name>A0A0P9D5Y1_9CHLR</name>
<proteinExistence type="predicted"/>
<sequence>MQTVCANPPAVRATHPGSVAQASPLVAIGRPQFAIEAAFLCPRKEVGAHWYFSSQPPLLLHRP</sequence>
<accession>A0A0P9D5Y1</accession>
<dbReference type="AlphaFoldDB" id="A0A0P9D5Y1"/>
<protein>
    <submittedName>
        <fullName evidence="1">Uncharacterized protein</fullName>
    </submittedName>
</protein>
<evidence type="ECO:0000313" key="1">
    <source>
        <dbReference type="EMBL" id="KPV50596.1"/>
    </source>
</evidence>
<dbReference type="EMBL" id="LJCR01001307">
    <property type="protein sequence ID" value="KPV50596.1"/>
    <property type="molecule type" value="Genomic_DNA"/>
</dbReference>